<evidence type="ECO:0000313" key="5">
    <source>
        <dbReference type="Proteomes" id="UP000886885"/>
    </source>
</evidence>
<comment type="caution">
    <text evidence="4">The sequence shown here is derived from an EMBL/GenBank/DDBJ whole genome shotgun (WGS) entry which is preliminary data.</text>
</comment>
<organism evidence="4 5">
    <name type="scientific">Populus tomentosa</name>
    <name type="common">Chinese white poplar</name>
    <dbReference type="NCBI Taxonomy" id="118781"/>
    <lineage>
        <taxon>Eukaryota</taxon>
        <taxon>Viridiplantae</taxon>
        <taxon>Streptophyta</taxon>
        <taxon>Embryophyta</taxon>
        <taxon>Tracheophyta</taxon>
        <taxon>Spermatophyta</taxon>
        <taxon>Magnoliopsida</taxon>
        <taxon>eudicotyledons</taxon>
        <taxon>Gunneridae</taxon>
        <taxon>Pentapetalae</taxon>
        <taxon>rosids</taxon>
        <taxon>fabids</taxon>
        <taxon>Malpighiales</taxon>
        <taxon>Salicaceae</taxon>
        <taxon>Saliceae</taxon>
        <taxon>Populus</taxon>
    </lineage>
</organism>
<evidence type="ECO:0000313" key="4">
    <source>
        <dbReference type="EMBL" id="KAG6753478.1"/>
    </source>
</evidence>
<evidence type="ECO:0000256" key="3">
    <source>
        <dbReference type="ARBA" id="ARBA00022827"/>
    </source>
</evidence>
<reference evidence="4" key="1">
    <citation type="journal article" date="2020" name="bioRxiv">
        <title>Hybrid origin of Populus tomentosa Carr. identified through genome sequencing and phylogenomic analysis.</title>
        <authorList>
            <person name="An X."/>
            <person name="Gao K."/>
            <person name="Chen Z."/>
            <person name="Li J."/>
            <person name="Yang X."/>
            <person name="Yang X."/>
            <person name="Zhou J."/>
            <person name="Guo T."/>
            <person name="Zhao T."/>
            <person name="Huang S."/>
            <person name="Miao D."/>
            <person name="Khan W.U."/>
            <person name="Rao P."/>
            <person name="Ye M."/>
            <person name="Lei B."/>
            <person name="Liao W."/>
            <person name="Wang J."/>
            <person name="Ji L."/>
            <person name="Li Y."/>
            <person name="Guo B."/>
            <person name="Mustafa N.S."/>
            <person name="Li S."/>
            <person name="Yun Q."/>
            <person name="Keller S.R."/>
            <person name="Mao J."/>
            <person name="Zhang R."/>
            <person name="Strauss S.H."/>
        </authorList>
    </citation>
    <scope>NUCLEOTIDE SEQUENCE</scope>
    <source>
        <strain evidence="4">GM15</strain>
        <tissue evidence="4">Leaf</tissue>
    </source>
</reference>
<protein>
    <recommendedName>
        <fullName evidence="6">Retrotransposon Copia-like N-terminal domain-containing protein</fullName>
    </recommendedName>
</protein>
<dbReference type="InterPro" id="IPR051871">
    <property type="entry name" value="GMC_Oxidoreductase-Related"/>
</dbReference>
<keyword evidence="3" id="KW-0274">FAD</keyword>
<comment type="cofactor">
    <cofactor evidence="1">
        <name>FAD</name>
        <dbReference type="ChEBI" id="CHEBI:57692"/>
    </cofactor>
</comment>
<dbReference type="EMBL" id="JAAWWB010000024">
    <property type="protein sequence ID" value="KAG6753478.1"/>
    <property type="molecule type" value="Genomic_DNA"/>
</dbReference>
<dbReference type="PANTHER" id="PTHR45968">
    <property type="entry name" value="OSJNBA0019K04.7 PROTEIN"/>
    <property type="match status" value="1"/>
</dbReference>
<proteinExistence type="predicted"/>
<evidence type="ECO:0000256" key="2">
    <source>
        <dbReference type="ARBA" id="ARBA00022630"/>
    </source>
</evidence>
<keyword evidence="5" id="KW-1185">Reference proteome</keyword>
<dbReference type="Pfam" id="PF14223">
    <property type="entry name" value="Retrotran_gag_2"/>
    <property type="match status" value="1"/>
</dbReference>
<dbReference type="OrthoDB" id="1706811at2759"/>
<sequence>MWRKMSARYTLPNLLRRISTALSMAYPITSMVYAKLAGALGSPLLMLSGNGPGSHLQDRGILVVVDQLMVGRGMTDNPMNVLSIPSPISVERSLEGYELIYIRYIHGQRLHGQPSAVTPEAMSRAVATSLSLANPSKQSGTILEKIPRMSGEAFLTRFNGKNYASWEFQFRMFVKGKELWGHLDGSSPAPTEPQELGIWTTKDAKIVSWILGSVEPHMINNLRSFGTGKEIWDYFRRIYSQNNSAQKFQVEMGIANYKQVKIGGYFYGCRSRVLTVGTRIFIVENFTLKSDNCDNDYKALDVDGIKVTDGSTFIHSP</sequence>
<name>A0A8X7YIM4_POPTO</name>
<dbReference type="PANTHER" id="PTHR45968:SF31">
    <property type="entry name" value="GLUCOSE-METHANOL-CHOLINE (GMC) OXIDOREDUCTASE FAMILY PROTEIN"/>
    <property type="match status" value="1"/>
</dbReference>
<dbReference type="Proteomes" id="UP000886885">
    <property type="component" value="Chromosome 12D"/>
</dbReference>
<dbReference type="AlphaFoldDB" id="A0A8X7YIM4"/>
<gene>
    <name evidence="4" type="ORF">POTOM_043546</name>
</gene>
<accession>A0A8X7YIM4</accession>
<evidence type="ECO:0008006" key="6">
    <source>
        <dbReference type="Google" id="ProtNLM"/>
    </source>
</evidence>
<keyword evidence="2" id="KW-0285">Flavoprotein</keyword>
<evidence type="ECO:0000256" key="1">
    <source>
        <dbReference type="ARBA" id="ARBA00001974"/>
    </source>
</evidence>